<evidence type="ECO:0000313" key="2">
    <source>
        <dbReference type="EMBL" id="MPM75481.1"/>
    </source>
</evidence>
<dbReference type="EMBL" id="VSSQ01026652">
    <property type="protein sequence ID" value="MPM75481.1"/>
    <property type="molecule type" value="Genomic_DNA"/>
</dbReference>
<evidence type="ECO:0000259" key="1">
    <source>
        <dbReference type="PROSITE" id="PS51383"/>
    </source>
</evidence>
<dbReference type="GO" id="GO:0016836">
    <property type="term" value="F:hydro-lyase activity"/>
    <property type="evidence" value="ECO:0007669"/>
    <property type="project" value="InterPro"/>
</dbReference>
<sequence>MIAAALAGDSAGELLPAVAEAVFLHGLAGELAAEVYGMRGVIADDLPELIPAARRSITPFA</sequence>
<dbReference type="InterPro" id="IPR000631">
    <property type="entry name" value="CARKD"/>
</dbReference>
<reference evidence="2" key="1">
    <citation type="submission" date="2019-08" db="EMBL/GenBank/DDBJ databases">
        <authorList>
            <person name="Kucharzyk K."/>
            <person name="Murdoch R.W."/>
            <person name="Higgins S."/>
            <person name="Loffler F."/>
        </authorList>
    </citation>
    <scope>NUCLEOTIDE SEQUENCE</scope>
</reference>
<accession>A0A645CEX5</accession>
<name>A0A645CEX5_9ZZZZ</name>
<dbReference type="PROSITE" id="PS51383">
    <property type="entry name" value="YJEF_C_3"/>
    <property type="match status" value="1"/>
</dbReference>
<dbReference type="SUPFAM" id="SSF53613">
    <property type="entry name" value="Ribokinase-like"/>
    <property type="match status" value="1"/>
</dbReference>
<comment type="caution">
    <text evidence="2">The sequence shown here is derived from an EMBL/GenBank/DDBJ whole genome shotgun (WGS) entry which is preliminary data.</text>
</comment>
<feature type="domain" description="YjeF C-terminal" evidence="1">
    <location>
        <begin position="1"/>
        <end position="57"/>
    </location>
</feature>
<dbReference type="Gene3D" id="3.40.1190.20">
    <property type="match status" value="1"/>
</dbReference>
<dbReference type="InterPro" id="IPR029056">
    <property type="entry name" value="Ribokinase-like"/>
</dbReference>
<proteinExistence type="predicted"/>
<dbReference type="AlphaFoldDB" id="A0A645CEX5"/>
<protein>
    <recommendedName>
        <fullName evidence="1">YjeF C-terminal domain-containing protein</fullName>
    </recommendedName>
</protein>
<organism evidence="2">
    <name type="scientific">bioreactor metagenome</name>
    <dbReference type="NCBI Taxonomy" id="1076179"/>
    <lineage>
        <taxon>unclassified sequences</taxon>
        <taxon>metagenomes</taxon>
        <taxon>ecological metagenomes</taxon>
    </lineage>
</organism>
<gene>
    <name evidence="2" type="ORF">SDC9_122474</name>
</gene>